<organism evidence="2 3">
    <name type="scientific">Conchiformibius kuhniae</name>
    <dbReference type="NCBI Taxonomy" id="211502"/>
    <lineage>
        <taxon>Bacteria</taxon>
        <taxon>Pseudomonadati</taxon>
        <taxon>Pseudomonadota</taxon>
        <taxon>Betaproteobacteria</taxon>
        <taxon>Neisseriales</taxon>
        <taxon>Neisseriaceae</taxon>
        <taxon>Conchiformibius</taxon>
    </lineage>
</organism>
<dbReference type="GO" id="GO:0016788">
    <property type="term" value="F:hydrolase activity, acting on ester bonds"/>
    <property type="evidence" value="ECO:0007669"/>
    <property type="project" value="UniProtKB-ARBA"/>
</dbReference>
<evidence type="ECO:0000313" key="3">
    <source>
        <dbReference type="Proteomes" id="UP000831534"/>
    </source>
</evidence>
<dbReference type="AlphaFoldDB" id="A0ABD8B781"/>
<evidence type="ECO:0000256" key="1">
    <source>
        <dbReference type="SAM" id="Phobius"/>
    </source>
</evidence>
<dbReference type="InterPro" id="IPR051532">
    <property type="entry name" value="Ester_Hydrolysis_Enzymes"/>
</dbReference>
<sequence length="375" mass="42246">MLTSDANNRAKTVRFPAKQGRNKRHSFVKRLLWLYFVLMSVAWLTIWFSQKSISAYWAQTYHRSSPFEALDELPFWRAGGQLRQGLDDAYARAQNAFDERNALWTAQWKPEPKAPVQHAAKAKKPAKPVVDKLYPNNQTAEAVPQQPAASAPAAPVQKNTVLLAPGNTVLFAGDSMIQGVAPHLQKKLKSQYQIDSLNLSKQSTGLAYPKFFDWPATIEQHLAQDDSIKLLVVLLGANDPWDFPRPDNPAAPYLKFETPEWEAEYAARVARIAAAADKAGAKIIWLGVPNMKREKLDKQMVYVNGVLARALKDKYPHVLWLETADWLSDNTGQYQDSITVEGEAVRVRSKDGIHFTTQGQQLVADFIERHLAFQQ</sequence>
<dbReference type="Proteomes" id="UP000831534">
    <property type="component" value="Chromosome"/>
</dbReference>
<dbReference type="Pfam" id="PF04311">
    <property type="entry name" value="DUF459"/>
    <property type="match status" value="1"/>
</dbReference>
<dbReference type="EMBL" id="CP091521">
    <property type="protein sequence ID" value="XHH49867.1"/>
    <property type="molecule type" value="Genomic_DNA"/>
</dbReference>
<dbReference type="InterPro" id="IPR007407">
    <property type="entry name" value="DUF459"/>
</dbReference>
<dbReference type="RefSeq" id="WP_051255636.1">
    <property type="nucleotide sequence ID" value="NZ_CP091521.1"/>
</dbReference>
<keyword evidence="1" id="KW-0812">Transmembrane</keyword>
<evidence type="ECO:0000313" key="2">
    <source>
        <dbReference type="EMBL" id="XHH49867.1"/>
    </source>
</evidence>
<keyword evidence="3" id="KW-1185">Reference proteome</keyword>
<feature type="transmembrane region" description="Helical" evidence="1">
    <location>
        <begin position="31"/>
        <end position="49"/>
    </location>
</feature>
<reference evidence="2 3" key="1">
    <citation type="journal article" date="2022" name="Res Sq">
        <title>Evolution of multicellular longitudinally dividing oral cavity symbionts (Neisseriaceae).</title>
        <authorList>
            <person name="Nyongesa S."/>
            <person name="Weber P."/>
            <person name="Bernet E."/>
            <person name="Pullido F."/>
            <person name="Nieckarz M."/>
            <person name="Delaby M."/>
            <person name="Nieves C."/>
            <person name="Viehboeck T."/>
            <person name="Krause N."/>
            <person name="Rivera-Millot A."/>
            <person name="Nakamura A."/>
            <person name="Vischer N."/>
            <person name="VanNieuwenhze M."/>
            <person name="Brun Y."/>
            <person name="Cava F."/>
            <person name="Bulgheresi S."/>
            <person name="Veyrier F."/>
        </authorList>
    </citation>
    <scope>NUCLEOTIDE SEQUENCE [LARGE SCALE GENOMIC DNA]</scope>
    <source>
        <strain evidence="2 3">17694</strain>
    </source>
</reference>
<keyword evidence="1" id="KW-1133">Transmembrane helix</keyword>
<accession>A0ABD8B781</accession>
<name>A0ABD8B781_9NEIS</name>
<dbReference type="InterPro" id="IPR036514">
    <property type="entry name" value="SGNH_hydro_sf"/>
</dbReference>
<dbReference type="KEGG" id="ckh:LVJ77_12580"/>
<dbReference type="PANTHER" id="PTHR30383:SF24">
    <property type="entry name" value="THIOESTERASE 1_PROTEASE 1_LYSOPHOSPHOLIPASE L1"/>
    <property type="match status" value="1"/>
</dbReference>
<protein>
    <submittedName>
        <fullName evidence="2">DUF459 domain-containing protein</fullName>
    </submittedName>
</protein>
<gene>
    <name evidence="2" type="ORF">LVJ77_12580</name>
</gene>
<proteinExistence type="predicted"/>
<keyword evidence="1" id="KW-0472">Membrane</keyword>
<dbReference type="PANTHER" id="PTHR30383">
    <property type="entry name" value="THIOESTERASE 1/PROTEASE 1/LYSOPHOSPHOLIPASE L1"/>
    <property type="match status" value="1"/>
</dbReference>
<dbReference type="Gene3D" id="3.40.50.1110">
    <property type="entry name" value="SGNH hydrolase"/>
    <property type="match status" value="1"/>
</dbReference>
<dbReference type="SUPFAM" id="SSF52266">
    <property type="entry name" value="SGNH hydrolase"/>
    <property type="match status" value="1"/>
</dbReference>